<keyword evidence="2" id="KW-0131">Cell cycle</keyword>
<organism evidence="4 5">
    <name type="scientific">Naumovozyma dairenensis (strain ATCC 10597 / BCRC 20456 / CBS 421 / NBRC 0211 / NRRL Y-12639)</name>
    <name type="common">Saccharomyces dairenensis</name>
    <dbReference type="NCBI Taxonomy" id="1071378"/>
    <lineage>
        <taxon>Eukaryota</taxon>
        <taxon>Fungi</taxon>
        <taxon>Dikarya</taxon>
        <taxon>Ascomycota</taxon>
        <taxon>Saccharomycotina</taxon>
        <taxon>Saccharomycetes</taxon>
        <taxon>Saccharomycetales</taxon>
        <taxon>Saccharomycetaceae</taxon>
        <taxon>Naumovozyma</taxon>
    </lineage>
</organism>
<comment type="similarity">
    <text evidence="1">Belongs to the SAPS family.</text>
</comment>
<feature type="region of interest" description="Disordered" evidence="3">
    <location>
        <begin position="889"/>
        <end position="986"/>
    </location>
</feature>
<feature type="region of interest" description="Disordered" evidence="3">
    <location>
        <begin position="581"/>
        <end position="600"/>
    </location>
</feature>
<feature type="region of interest" description="Disordered" evidence="3">
    <location>
        <begin position="756"/>
        <end position="847"/>
    </location>
</feature>
<feature type="compositionally biased region" description="Acidic residues" evidence="3">
    <location>
        <begin position="766"/>
        <end position="782"/>
    </location>
</feature>
<dbReference type="OMA" id="PIYLGHM"/>
<feature type="compositionally biased region" description="Acidic residues" evidence="3">
    <location>
        <begin position="549"/>
        <end position="565"/>
    </location>
</feature>
<accession>G0W6X8</accession>
<feature type="compositionally biased region" description="Polar residues" evidence="3">
    <location>
        <begin position="527"/>
        <end position="542"/>
    </location>
</feature>
<dbReference type="GO" id="GO:0005634">
    <property type="term" value="C:nucleus"/>
    <property type="evidence" value="ECO:0007669"/>
    <property type="project" value="TreeGrafter"/>
</dbReference>
<evidence type="ECO:0000256" key="2">
    <source>
        <dbReference type="ARBA" id="ARBA00023306"/>
    </source>
</evidence>
<evidence type="ECO:0000313" key="5">
    <source>
        <dbReference type="Proteomes" id="UP000000689"/>
    </source>
</evidence>
<dbReference type="PANTHER" id="PTHR12634:SF8">
    <property type="entry name" value="FIERY MOUNTAIN, ISOFORM D"/>
    <property type="match status" value="1"/>
</dbReference>
<feature type="compositionally biased region" description="Acidic residues" evidence="3">
    <location>
        <begin position="156"/>
        <end position="165"/>
    </location>
</feature>
<proteinExistence type="inferred from homology"/>
<sequence length="986" mass="111809">MSGSFWKFGQDYSIESPISKLLNKAFIKIQPNDTNVNSFDNNTELQSEKDSGVTENAKEVSHDNEQEEPLPTDEAEYINYKPNLNILNELLDDEELYTELMCSNFKLLIYLKYPEVLTKLVEYVTSETILKEPVEPTTEAEIAEELIESAIVVDPSESEGEDTERENDPFLKVSRQSTQDDASSDISAETSVTVPPESEEQIDTRRARVAAEVLSADVWSLSSAIIENQSLLSKLWSIMDHEAPLSVAASTYFMKINERLLDMDITGMLQCILNLDTLVDRFLTHVDNPSLMDFLLKVISTDKPEAPTGVLNQLKEQDLIPKLLDRLDTNYSVATQSAAGDFLKAFVTLSANSNNELASGIGPNELTRQLVSPKMMEKLIQIMLKGGTSLSNGVGIIIELIRKNNSDYDFVQVIYTTLQSHPPNDRDPIHLIHMIKLFAKYMPQFNEMLIKRKLPQLETAFGEIEPLGFERFKICELVAELLHCSNMTLLNELEGEAIVKERDDERELQIRANDNNNVVVATDDEINTNGKEVTGKLNNLELSNGEPEKETEEEENAGEQAEDADDSKMGDANEDIENAEIYNETLSDSEETERSLRENSVPGDQLKIALQDTEIIKTILNMFFQFEWNNFLHNVVFDIVQQIFNGPLKTGYNRFLLTDLLTKTKITHMVIEGNRRCEEQTRKTGLRTGYMGHLVLIAEEIAKFIEYIDEMKVSFTNPAVVASFNEPSWINYVDTILTDTREKYNTVLGDFVNEQEENNTLLQDSLPEDPIDNNMEEDEANDESTNHINSGNIDLYYNYDYDNDNDSQHDDEDSADIDDEERMSSDGSLEYHDASSSPLSDSHVLEDDDLKDKSQEILEEDDKFSKYMSHHLGKGFTDTYDVIGTNSQGLTEEDWNSHGTKKNMTGIQHEKGSKENSAYMDSTIPSNDFTARTKHYSEPELQDDESSDDSSPELDDEDDMIIDDEDDDTGEYSLCRTRSKENIYMS</sequence>
<gene>
    <name evidence="4" type="primary">NDAI0B05060</name>
    <name evidence="4" type="ordered locus">NDAI_0B05060</name>
</gene>
<name>G0W6X8_NAUDC</name>
<dbReference type="AlphaFoldDB" id="G0W6X8"/>
<dbReference type="GeneID" id="11498146"/>
<dbReference type="GO" id="GO:0008287">
    <property type="term" value="C:protein serine/threonine phosphatase complex"/>
    <property type="evidence" value="ECO:0007669"/>
    <property type="project" value="EnsemblFungi"/>
</dbReference>
<dbReference type="GO" id="GO:0002098">
    <property type="term" value="P:tRNA wobble uridine modification"/>
    <property type="evidence" value="ECO:0007669"/>
    <property type="project" value="EnsemblFungi"/>
</dbReference>
<protein>
    <submittedName>
        <fullName evidence="4">Uncharacterized protein</fullName>
    </submittedName>
</protein>
<evidence type="ECO:0000256" key="1">
    <source>
        <dbReference type="ARBA" id="ARBA00006180"/>
    </source>
</evidence>
<dbReference type="OrthoDB" id="295029at2759"/>
<dbReference type="HOGENOM" id="CLU_003676_2_0_1"/>
<feature type="region of interest" description="Disordered" evidence="3">
    <location>
        <begin position="37"/>
        <end position="70"/>
    </location>
</feature>
<dbReference type="STRING" id="1071378.G0W6X8"/>
<feature type="region of interest" description="Disordered" evidence="3">
    <location>
        <begin position="151"/>
        <end position="204"/>
    </location>
</feature>
<dbReference type="EMBL" id="HE580268">
    <property type="protein sequence ID" value="CCD23539.1"/>
    <property type="molecule type" value="Genomic_DNA"/>
</dbReference>
<feature type="region of interest" description="Disordered" evidence="3">
    <location>
        <begin position="524"/>
        <end position="571"/>
    </location>
</feature>
<dbReference type="KEGG" id="ndi:NDAI_0B05060"/>
<dbReference type="GO" id="GO:0019888">
    <property type="term" value="F:protein phosphatase regulator activity"/>
    <property type="evidence" value="ECO:0007669"/>
    <property type="project" value="TreeGrafter"/>
</dbReference>
<keyword evidence="5" id="KW-1185">Reference proteome</keyword>
<reference evidence="4 5" key="1">
    <citation type="journal article" date="2011" name="Proc. Natl. Acad. Sci. U.S.A.">
        <title>Evolutionary erosion of yeast sex chromosomes by mating-type switching accidents.</title>
        <authorList>
            <person name="Gordon J.L."/>
            <person name="Armisen D."/>
            <person name="Proux-Wera E."/>
            <person name="Oheigeartaigh S.S."/>
            <person name="Byrne K.P."/>
            <person name="Wolfe K.H."/>
        </authorList>
    </citation>
    <scope>NUCLEOTIDE SEQUENCE [LARGE SCALE GENOMIC DNA]</scope>
    <source>
        <strain evidence="5">ATCC 10597 / BCRC 20456 / CBS 421 / NBRC 0211 / NRRL Y-12639</strain>
    </source>
</reference>
<evidence type="ECO:0000313" key="4">
    <source>
        <dbReference type="EMBL" id="CCD23539.1"/>
    </source>
</evidence>
<dbReference type="Proteomes" id="UP000000689">
    <property type="component" value="Chromosome 2"/>
</dbReference>
<dbReference type="GO" id="GO:0031929">
    <property type="term" value="P:TOR signaling"/>
    <property type="evidence" value="ECO:0007669"/>
    <property type="project" value="EnsemblFungi"/>
</dbReference>
<feature type="compositionally biased region" description="Polar residues" evidence="3">
    <location>
        <begin position="174"/>
        <end position="193"/>
    </location>
</feature>
<feature type="compositionally biased region" description="Acidic residues" evidence="3">
    <location>
        <begin position="801"/>
        <end position="821"/>
    </location>
</feature>
<dbReference type="eggNOG" id="KOG2073">
    <property type="taxonomic scope" value="Eukaryota"/>
</dbReference>
<evidence type="ECO:0000256" key="3">
    <source>
        <dbReference type="SAM" id="MobiDB-lite"/>
    </source>
</evidence>
<dbReference type="GO" id="GO:0019903">
    <property type="term" value="F:protein phosphatase binding"/>
    <property type="evidence" value="ECO:0007669"/>
    <property type="project" value="InterPro"/>
</dbReference>
<dbReference type="GO" id="GO:0005829">
    <property type="term" value="C:cytosol"/>
    <property type="evidence" value="ECO:0007669"/>
    <property type="project" value="TreeGrafter"/>
</dbReference>
<feature type="compositionally biased region" description="Basic and acidic residues" evidence="3">
    <location>
        <begin position="46"/>
        <end position="64"/>
    </location>
</feature>
<dbReference type="PANTHER" id="PTHR12634">
    <property type="entry name" value="SIT4 YEAST -ASSOCIATING PROTEIN-RELATED"/>
    <property type="match status" value="1"/>
</dbReference>
<feature type="compositionally biased region" description="Acidic residues" evidence="3">
    <location>
        <begin position="940"/>
        <end position="970"/>
    </location>
</feature>
<dbReference type="InterPro" id="IPR007587">
    <property type="entry name" value="SAPS"/>
</dbReference>
<dbReference type="GO" id="GO:0000082">
    <property type="term" value="P:G1/S transition of mitotic cell cycle"/>
    <property type="evidence" value="ECO:0007669"/>
    <property type="project" value="EnsemblFungi"/>
</dbReference>
<dbReference type="RefSeq" id="XP_003668782.1">
    <property type="nucleotide sequence ID" value="XM_003668734.1"/>
</dbReference>
<feature type="compositionally biased region" description="Polar residues" evidence="3">
    <location>
        <begin position="915"/>
        <end position="930"/>
    </location>
</feature>
<dbReference type="Pfam" id="PF04499">
    <property type="entry name" value="SAPS"/>
    <property type="match status" value="1"/>
</dbReference>